<sequence length="161" mass="18045">MHAKNKRAYYLALVINCALAGLILSMAAVAYPIVFHAFTPMLHTVHIVIGFLAHFSLAILSIALSLFFTRELVKSNATRGGALSVFFIVSLVIAVTKAEILKIKLLNWLLPPLHYSLEIMSVGDQITSIPAQVYRQFGWFFIYSLILIAIFIAVVQKRRIR</sequence>
<proteinExistence type="predicted"/>
<keyword evidence="1" id="KW-1133">Transmembrane helix</keyword>
<gene>
    <name evidence="2" type="ORF">D1970_06885</name>
</gene>
<protein>
    <submittedName>
        <fullName evidence="2">Uncharacterized protein</fullName>
    </submittedName>
</protein>
<evidence type="ECO:0000313" key="2">
    <source>
        <dbReference type="EMBL" id="RID86648.1"/>
    </source>
</evidence>
<feature type="transmembrane region" description="Helical" evidence="1">
    <location>
        <begin position="9"/>
        <end position="33"/>
    </location>
</feature>
<keyword evidence="1" id="KW-0812">Transmembrane</keyword>
<accession>A0A398BCV6</accession>
<feature type="transmembrane region" description="Helical" evidence="1">
    <location>
        <begin position="45"/>
        <end position="68"/>
    </location>
</feature>
<dbReference type="AlphaFoldDB" id="A0A398BCV6"/>
<evidence type="ECO:0000256" key="1">
    <source>
        <dbReference type="SAM" id="Phobius"/>
    </source>
</evidence>
<organism evidence="2 3">
    <name type="scientific">Mesobacillus zeae</name>
    <dbReference type="NCBI Taxonomy" id="1917180"/>
    <lineage>
        <taxon>Bacteria</taxon>
        <taxon>Bacillati</taxon>
        <taxon>Bacillota</taxon>
        <taxon>Bacilli</taxon>
        <taxon>Bacillales</taxon>
        <taxon>Bacillaceae</taxon>
        <taxon>Mesobacillus</taxon>
    </lineage>
</organism>
<keyword evidence="3" id="KW-1185">Reference proteome</keyword>
<reference evidence="2 3" key="1">
    <citation type="submission" date="2018-08" db="EMBL/GenBank/DDBJ databases">
        <title>Bacillus jemisoniae sp. nov., Bacillus chryseoplanitiae sp. nov., Bacillus resnikiae sp. nov., and Bacillus frankliniae sp. nov., isolated from Viking spacecraft and associated surfaces.</title>
        <authorList>
            <person name="Seuylemezian A."/>
            <person name="Vaishampayan P."/>
        </authorList>
    </citation>
    <scope>NUCLEOTIDE SEQUENCE [LARGE SCALE GENOMIC DNA]</scope>
    <source>
        <strain evidence="2 3">JJ-247</strain>
    </source>
</reference>
<comment type="caution">
    <text evidence="2">The sequence shown here is derived from an EMBL/GenBank/DDBJ whole genome shotgun (WGS) entry which is preliminary data.</text>
</comment>
<evidence type="ECO:0000313" key="3">
    <source>
        <dbReference type="Proteomes" id="UP000265816"/>
    </source>
</evidence>
<feature type="transmembrane region" description="Helical" evidence="1">
    <location>
        <begin position="137"/>
        <end position="155"/>
    </location>
</feature>
<dbReference type="Proteomes" id="UP000265816">
    <property type="component" value="Unassembled WGS sequence"/>
</dbReference>
<dbReference type="EMBL" id="QWVT01000012">
    <property type="protein sequence ID" value="RID86648.1"/>
    <property type="molecule type" value="Genomic_DNA"/>
</dbReference>
<keyword evidence="1" id="KW-0472">Membrane</keyword>
<feature type="transmembrane region" description="Helical" evidence="1">
    <location>
        <begin position="80"/>
        <end position="100"/>
    </location>
</feature>
<name>A0A398BCV6_9BACI</name>